<dbReference type="EMBL" id="MFLZ01000015">
    <property type="protein sequence ID" value="OGG79945.1"/>
    <property type="molecule type" value="Genomic_DNA"/>
</dbReference>
<feature type="transmembrane region" description="Helical" evidence="6">
    <location>
        <begin position="126"/>
        <end position="144"/>
    </location>
</feature>
<feature type="transmembrane region" description="Helical" evidence="6">
    <location>
        <begin position="182"/>
        <end position="202"/>
    </location>
</feature>
<feature type="domain" description="EamA" evidence="7">
    <location>
        <begin position="153"/>
        <end position="287"/>
    </location>
</feature>
<protein>
    <recommendedName>
        <fullName evidence="7">EamA domain-containing protein</fullName>
    </recommendedName>
</protein>
<accession>A0A1F6F265</accession>
<feature type="transmembrane region" description="Helical" evidence="6">
    <location>
        <begin position="245"/>
        <end position="264"/>
    </location>
</feature>
<dbReference type="InterPro" id="IPR050638">
    <property type="entry name" value="AA-Vitamin_Transporters"/>
</dbReference>
<dbReference type="AlphaFoldDB" id="A0A1F6F265"/>
<keyword evidence="3 6" id="KW-0812">Transmembrane</keyword>
<feature type="transmembrane region" description="Helical" evidence="6">
    <location>
        <begin position="101"/>
        <end position="119"/>
    </location>
</feature>
<comment type="caution">
    <text evidence="8">The sequence shown here is derived from an EMBL/GenBank/DDBJ whole genome shotgun (WGS) entry which is preliminary data.</text>
</comment>
<feature type="transmembrane region" description="Helical" evidence="6">
    <location>
        <begin position="70"/>
        <end position="95"/>
    </location>
</feature>
<dbReference type="Pfam" id="PF00892">
    <property type="entry name" value="EamA"/>
    <property type="match status" value="2"/>
</dbReference>
<gene>
    <name evidence="8" type="ORF">A3A39_00995</name>
</gene>
<evidence type="ECO:0000256" key="4">
    <source>
        <dbReference type="ARBA" id="ARBA00022989"/>
    </source>
</evidence>
<organism evidence="8 9">
    <name type="scientific">Candidatus Kaiserbacteria bacterium RIFCSPLOWO2_01_FULL_54_13</name>
    <dbReference type="NCBI Taxonomy" id="1798512"/>
    <lineage>
        <taxon>Bacteria</taxon>
        <taxon>Candidatus Kaiseribacteriota</taxon>
    </lineage>
</organism>
<keyword evidence="2" id="KW-1003">Cell membrane</keyword>
<dbReference type="PANTHER" id="PTHR32322:SF18">
    <property type="entry name" value="S-ADENOSYLMETHIONINE_S-ADENOSYLHOMOCYSTEINE TRANSPORTER"/>
    <property type="match status" value="1"/>
</dbReference>
<evidence type="ECO:0000256" key="3">
    <source>
        <dbReference type="ARBA" id="ARBA00022692"/>
    </source>
</evidence>
<feature type="transmembrane region" description="Helical" evidence="6">
    <location>
        <begin position="12"/>
        <end position="35"/>
    </location>
</feature>
<keyword evidence="4 6" id="KW-1133">Transmembrane helix</keyword>
<evidence type="ECO:0000256" key="1">
    <source>
        <dbReference type="ARBA" id="ARBA00004651"/>
    </source>
</evidence>
<name>A0A1F6F265_9BACT</name>
<sequence length="295" mass="32996">MDRLSEQRKGEWYVLSHSALWGLFPIFTVLSYATMPSLSSYAWSSLFALLFFGIFVAFRRKSSELFSLQLWKYILPAVLFIGVLYYGLFFVGLTYTTPGNAAIIAMFEIFTSFVLFHLIRREHISYTHILGSGLMVIGAIIILGRNFSGINVGDVLILAATICAPIGNLYQQRARKIASSEAIMLLRTLATIPIVFAVAYLMNMHISLEDPGASLLFVVINGILLLGLAKLLWIEAIHRISVMKAIALSSLTPFLTLLFAWIILNQVPTVWQILSLVPFVLGVLLLTDQIRFRKG</sequence>
<dbReference type="Proteomes" id="UP000177372">
    <property type="component" value="Unassembled WGS sequence"/>
</dbReference>
<dbReference type="InterPro" id="IPR037185">
    <property type="entry name" value="EmrE-like"/>
</dbReference>
<dbReference type="GO" id="GO:0005886">
    <property type="term" value="C:plasma membrane"/>
    <property type="evidence" value="ECO:0007669"/>
    <property type="project" value="UniProtKB-SubCell"/>
</dbReference>
<evidence type="ECO:0000313" key="9">
    <source>
        <dbReference type="Proteomes" id="UP000177372"/>
    </source>
</evidence>
<keyword evidence="5 6" id="KW-0472">Membrane</keyword>
<proteinExistence type="predicted"/>
<evidence type="ECO:0000256" key="2">
    <source>
        <dbReference type="ARBA" id="ARBA00022475"/>
    </source>
</evidence>
<dbReference type="InterPro" id="IPR000620">
    <property type="entry name" value="EamA_dom"/>
</dbReference>
<comment type="subcellular location">
    <subcellularLocation>
        <location evidence="1">Cell membrane</location>
        <topology evidence="1">Multi-pass membrane protein</topology>
    </subcellularLocation>
</comment>
<evidence type="ECO:0000256" key="6">
    <source>
        <dbReference type="SAM" id="Phobius"/>
    </source>
</evidence>
<feature type="transmembrane region" description="Helical" evidence="6">
    <location>
        <begin position="41"/>
        <end position="58"/>
    </location>
</feature>
<dbReference type="SUPFAM" id="SSF103481">
    <property type="entry name" value="Multidrug resistance efflux transporter EmrE"/>
    <property type="match status" value="2"/>
</dbReference>
<feature type="transmembrane region" description="Helical" evidence="6">
    <location>
        <begin position="270"/>
        <end position="287"/>
    </location>
</feature>
<dbReference type="PANTHER" id="PTHR32322">
    <property type="entry name" value="INNER MEMBRANE TRANSPORTER"/>
    <property type="match status" value="1"/>
</dbReference>
<dbReference type="STRING" id="1798512.A3A39_00995"/>
<evidence type="ECO:0000259" key="7">
    <source>
        <dbReference type="Pfam" id="PF00892"/>
    </source>
</evidence>
<feature type="transmembrane region" description="Helical" evidence="6">
    <location>
        <begin position="214"/>
        <end position="233"/>
    </location>
</feature>
<evidence type="ECO:0000256" key="5">
    <source>
        <dbReference type="ARBA" id="ARBA00023136"/>
    </source>
</evidence>
<feature type="domain" description="EamA" evidence="7">
    <location>
        <begin position="9"/>
        <end position="143"/>
    </location>
</feature>
<feature type="transmembrane region" description="Helical" evidence="6">
    <location>
        <begin position="150"/>
        <end position="170"/>
    </location>
</feature>
<evidence type="ECO:0000313" key="8">
    <source>
        <dbReference type="EMBL" id="OGG79945.1"/>
    </source>
</evidence>
<reference evidence="8 9" key="1">
    <citation type="journal article" date="2016" name="Nat. Commun.">
        <title>Thousands of microbial genomes shed light on interconnected biogeochemical processes in an aquifer system.</title>
        <authorList>
            <person name="Anantharaman K."/>
            <person name="Brown C.T."/>
            <person name="Hug L.A."/>
            <person name="Sharon I."/>
            <person name="Castelle C.J."/>
            <person name="Probst A.J."/>
            <person name="Thomas B.C."/>
            <person name="Singh A."/>
            <person name="Wilkins M.J."/>
            <person name="Karaoz U."/>
            <person name="Brodie E.L."/>
            <person name="Williams K.H."/>
            <person name="Hubbard S.S."/>
            <person name="Banfield J.F."/>
        </authorList>
    </citation>
    <scope>NUCLEOTIDE SEQUENCE [LARGE SCALE GENOMIC DNA]</scope>
</reference>